<keyword evidence="2" id="KW-1133">Transmembrane helix</keyword>
<comment type="caution">
    <text evidence="3">The sequence shown here is derived from an EMBL/GenBank/DDBJ whole genome shotgun (WGS) entry which is preliminary data.</text>
</comment>
<evidence type="ECO:0000313" key="4">
    <source>
        <dbReference type="Proteomes" id="UP000619293"/>
    </source>
</evidence>
<sequence>MGGGAGGADRRAAVAGGAARRAAGRRGSRDRGTGMTLKKMMTGLVLAGVAAVLVRTFPDVKRYLKIRSM</sequence>
<dbReference type="AlphaFoldDB" id="A0A8J3K150"/>
<feature type="transmembrane region" description="Helical" evidence="2">
    <location>
        <begin position="40"/>
        <end position="57"/>
    </location>
</feature>
<name>A0A8J3K150_9ACTN</name>
<dbReference type="EMBL" id="BONG01000116">
    <property type="protein sequence ID" value="GIF94757.1"/>
    <property type="molecule type" value="Genomic_DNA"/>
</dbReference>
<protein>
    <submittedName>
        <fullName evidence="3">Uncharacterized protein</fullName>
    </submittedName>
</protein>
<organism evidence="3 4">
    <name type="scientific">Catellatospora chokoriensis</name>
    <dbReference type="NCBI Taxonomy" id="310353"/>
    <lineage>
        <taxon>Bacteria</taxon>
        <taxon>Bacillati</taxon>
        <taxon>Actinomycetota</taxon>
        <taxon>Actinomycetes</taxon>
        <taxon>Micromonosporales</taxon>
        <taxon>Micromonosporaceae</taxon>
        <taxon>Catellatospora</taxon>
    </lineage>
</organism>
<dbReference type="Proteomes" id="UP000619293">
    <property type="component" value="Unassembled WGS sequence"/>
</dbReference>
<evidence type="ECO:0000256" key="2">
    <source>
        <dbReference type="SAM" id="Phobius"/>
    </source>
</evidence>
<reference evidence="3 4" key="1">
    <citation type="submission" date="2021-01" db="EMBL/GenBank/DDBJ databases">
        <title>Whole genome shotgun sequence of Catellatospora chokoriensis NBRC 107358.</title>
        <authorList>
            <person name="Komaki H."/>
            <person name="Tamura T."/>
        </authorList>
    </citation>
    <scope>NUCLEOTIDE SEQUENCE [LARGE SCALE GENOMIC DNA]</scope>
    <source>
        <strain evidence="3 4">NBRC 107358</strain>
    </source>
</reference>
<proteinExistence type="predicted"/>
<dbReference type="Pfam" id="PF21833">
    <property type="entry name" value="DUF6893"/>
    <property type="match status" value="1"/>
</dbReference>
<feature type="region of interest" description="Disordered" evidence="1">
    <location>
        <begin position="1"/>
        <end position="35"/>
    </location>
</feature>
<keyword evidence="2" id="KW-0472">Membrane</keyword>
<keyword evidence="4" id="KW-1185">Reference proteome</keyword>
<evidence type="ECO:0000313" key="3">
    <source>
        <dbReference type="EMBL" id="GIF94757.1"/>
    </source>
</evidence>
<gene>
    <name evidence="3" type="ORF">Cch02nite_82010</name>
</gene>
<dbReference type="InterPro" id="IPR054188">
    <property type="entry name" value="DUF6893"/>
</dbReference>
<keyword evidence="2" id="KW-0812">Transmembrane</keyword>
<accession>A0A8J3K150</accession>
<evidence type="ECO:0000256" key="1">
    <source>
        <dbReference type="SAM" id="MobiDB-lite"/>
    </source>
</evidence>